<feature type="active site" description="Tele-AMP-histidine intermediate" evidence="5">
    <location>
        <position position="310"/>
    </location>
</feature>
<dbReference type="PANTHER" id="PTHR11096:SF0">
    <property type="entry name" value="RNA 3'-TERMINAL PHOSPHATE CYCLASE"/>
    <property type="match status" value="1"/>
</dbReference>
<dbReference type="SUPFAM" id="SSF52913">
    <property type="entry name" value="RNA 3'-terminal phosphate cyclase, RPTC, insert domain"/>
    <property type="match status" value="1"/>
</dbReference>
<protein>
    <recommendedName>
        <fullName evidence="5 6">RNA 3'-terminal phosphate cyclase</fullName>
        <shortName evidence="5">RNA cyclase</shortName>
        <shortName evidence="5">RNA-3'-phosphate cyclase</shortName>
        <ecNumber evidence="5 6">6.5.1.4</ecNumber>
    </recommendedName>
</protein>
<feature type="domain" description="RNA 3'-terminal phosphate cyclase" evidence="7">
    <location>
        <begin position="12"/>
        <end position="327"/>
    </location>
</feature>
<comment type="caution">
    <text evidence="5">Lacks conserved residue(s) required for the propagation of feature annotation.</text>
</comment>
<dbReference type="PROSITE" id="PS01287">
    <property type="entry name" value="RTC"/>
    <property type="match status" value="1"/>
</dbReference>
<dbReference type="GO" id="GO:0003963">
    <property type="term" value="F:RNA-3'-phosphate cyclase activity"/>
    <property type="evidence" value="ECO:0007669"/>
    <property type="project" value="UniProtKB-EC"/>
</dbReference>
<dbReference type="HAMAP" id="MF_00200">
    <property type="entry name" value="RTC"/>
    <property type="match status" value="1"/>
</dbReference>
<keyword evidence="2 5" id="KW-0436">Ligase</keyword>
<dbReference type="InterPro" id="IPR017770">
    <property type="entry name" value="RNA3'_term_phos_cyc_type_1"/>
</dbReference>
<dbReference type="Gene3D" id="3.30.360.20">
    <property type="entry name" value="RNA 3'-terminal phosphate cyclase, insert domain"/>
    <property type="match status" value="1"/>
</dbReference>
<evidence type="ECO:0000256" key="3">
    <source>
        <dbReference type="ARBA" id="ARBA00022741"/>
    </source>
</evidence>
<comment type="similarity">
    <text evidence="1 5">Belongs to the RNA 3'-terminal cyclase family. Type 1 subfamily.</text>
</comment>
<evidence type="ECO:0000259" key="7">
    <source>
        <dbReference type="Pfam" id="PF01137"/>
    </source>
</evidence>
<dbReference type="InterPro" id="IPR037136">
    <property type="entry name" value="RNA3'_phos_cyclase_dom_sf"/>
</dbReference>
<organism evidence="9 10">
    <name type="scientific">Pseudomonas arcuscaelestis</name>
    <dbReference type="NCBI Taxonomy" id="2710591"/>
    <lineage>
        <taxon>Bacteria</taxon>
        <taxon>Pseudomonadati</taxon>
        <taxon>Pseudomonadota</taxon>
        <taxon>Gammaproteobacteria</taxon>
        <taxon>Pseudomonadales</taxon>
        <taxon>Pseudomonadaceae</taxon>
        <taxon>Pseudomonas</taxon>
    </lineage>
</organism>
<dbReference type="PIRSF" id="PIRSF005378">
    <property type="entry name" value="RNA3'_term_phos_cycl_euk"/>
    <property type="match status" value="1"/>
</dbReference>
<dbReference type="InterPro" id="IPR036553">
    <property type="entry name" value="RPTC_insert"/>
</dbReference>
<dbReference type="Pfam" id="PF01137">
    <property type="entry name" value="RTC"/>
    <property type="match status" value="1"/>
</dbReference>
<gene>
    <name evidence="5" type="primary">rtcA</name>
    <name evidence="9" type="ORF">H8F21_15880</name>
</gene>
<evidence type="ECO:0000256" key="4">
    <source>
        <dbReference type="ARBA" id="ARBA00024481"/>
    </source>
</evidence>
<dbReference type="EC" id="6.5.1.4" evidence="5 6"/>
<dbReference type="NCBIfam" id="TIGR03399">
    <property type="entry name" value="RNA_3prim_cycl"/>
    <property type="match status" value="1"/>
</dbReference>
<reference evidence="9 10" key="1">
    <citation type="submission" date="2020-08" db="EMBL/GenBank/DDBJ databases">
        <title>Description of novel Pseudomonas species.</title>
        <authorList>
            <person name="Duman M."/>
            <person name="Mulet M."/>
            <person name="Altun S."/>
            <person name="Saticioglu I.B."/>
            <person name="Lalucat J."/>
            <person name="Garcia-Valdes E."/>
        </authorList>
    </citation>
    <scope>NUCLEOTIDE SEQUENCE [LARGE SCALE GENOMIC DNA]</scope>
    <source>
        <strain evidence="9 10">P66</strain>
    </source>
</reference>
<sequence length="344" mass="36235">MSKDLLLIDGSNGGGQVLRTALSLSMITGRAFRMKGVRAQRSRPGLLRQHLTAVRAAAEICSAETLGAELNSMEIEFRPGRVKAGAYSFAIGTAGSTLLVLQTLLPALLRADGQSTVRIAGGTHNPSAPPFEFIQNAWLPLIRKMGAKVEVALLKHGFVPAGGGLVEATIQSSAFKPLELVSGSDGPAEIVTAGALVSAIPVSVGSRELDWVASRLSLERRYLTVTDLGDQAGPGNAVSITATRGGVTNVFTSIGKERMRAEQVADAAVGEFRDWAQSNASFGNQLADQLMLPMALAGAGRLTTARLSNHIRTNAAVIEQFLPVEVGISSGNNQVWIDVGRRSR</sequence>
<keyword evidence="5" id="KW-0963">Cytoplasm</keyword>
<dbReference type="Pfam" id="PF05189">
    <property type="entry name" value="RTC_insert"/>
    <property type="match status" value="1"/>
</dbReference>
<dbReference type="InterPro" id="IPR013792">
    <property type="entry name" value="RNA3'P_cycl/enolpyr_Trfase_a/b"/>
</dbReference>
<dbReference type="NCBIfam" id="NF003246">
    <property type="entry name" value="PRK04204.1-2"/>
    <property type="match status" value="1"/>
</dbReference>
<feature type="domain" description="RNA 3'-terminal phosphate cyclase insert" evidence="8">
    <location>
        <begin position="191"/>
        <end position="275"/>
    </location>
</feature>
<evidence type="ECO:0000259" key="8">
    <source>
        <dbReference type="Pfam" id="PF05189"/>
    </source>
</evidence>
<dbReference type="InterPro" id="IPR023797">
    <property type="entry name" value="RNA3'_phos_cyclase_dom"/>
</dbReference>
<dbReference type="InterPro" id="IPR000228">
    <property type="entry name" value="RNA3'_term_phos_cyc"/>
</dbReference>
<dbReference type="RefSeq" id="WP_203584956.1">
    <property type="nucleotide sequence ID" value="NZ_JACOPV010000009.1"/>
</dbReference>
<comment type="catalytic activity">
    <reaction evidence="4 5">
        <text>a 3'-end 3'-phospho-ribonucleotide-RNA + ATP = a 3'-end 2',3'-cyclophospho-ribonucleotide-RNA + AMP + diphosphate</text>
        <dbReference type="Rhea" id="RHEA:23976"/>
        <dbReference type="Rhea" id="RHEA-COMP:10463"/>
        <dbReference type="Rhea" id="RHEA-COMP:10464"/>
        <dbReference type="ChEBI" id="CHEBI:30616"/>
        <dbReference type="ChEBI" id="CHEBI:33019"/>
        <dbReference type="ChEBI" id="CHEBI:83062"/>
        <dbReference type="ChEBI" id="CHEBI:83064"/>
        <dbReference type="ChEBI" id="CHEBI:456215"/>
        <dbReference type="EC" id="6.5.1.4"/>
    </reaction>
</comment>
<dbReference type="EMBL" id="JACOPV010000009">
    <property type="protein sequence ID" value="MBM5459048.1"/>
    <property type="molecule type" value="Genomic_DNA"/>
</dbReference>
<evidence type="ECO:0000256" key="1">
    <source>
        <dbReference type="ARBA" id="ARBA00009206"/>
    </source>
</evidence>
<dbReference type="PANTHER" id="PTHR11096">
    <property type="entry name" value="RNA 3' TERMINAL PHOSPHATE CYCLASE"/>
    <property type="match status" value="1"/>
</dbReference>
<name>A0ABS2BZJ3_9PSED</name>
<keyword evidence="10" id="KW-1185">Reference proteome</keyword>
<dbReference type="Proteomes" id="UP000745663">
    <property type="component" value="Unassembled WGS sequence"/>
</dbReference>
<evidence type="ECO:0000256" key="6">
    <source>
        <dbReference type="NCBIfam" id="TIGR03399"/>
    </source>
</evidence>
<comment type="caution">
    <text evidence="9">The sequence shown here is derived from an EMBL/GenBank/DDBJ whole genome shotgun (WGS) entry which is preliminary data.</text>
</comment>
<evidence type="ECO:0000256" key="2">
    <source>
        <dbReference type="ARBA" id="ARBA00022598"/>
    </source>
</evidence>
<dbReference type="SUPFAM" id="SSF55205">
    <property type="entry name" value="EPT/RTPC-like"/>
    <property type="match status" value="2"/>
</dbReference>
<evidence type="ECO:0000313" key="10">
    <source>
        <dbReference type="Proteomes" id="UP000745663"/>
    </source>
</evidence>
<accession>A0ABS2BZJ3</accession>
<feature type="binding site" evidence="5">
    <location>
        <position position="102"/>
    </location>
    <ligand>
        <name>ATP</name>
        <dbReference type="ChEBI" id="CHEBI:30616"/>
    </ligand>
</feature>
<evidence type="ECO:0000313" key="9">
    <source>
        <dbReference type="EMBL" id="MBM5459048.1"/>
    </source>
</evidence>
<dbReference type="InterPro" id="IPR013791">
    <property type="entry name" value="RNA3'-term_phos_cycl_insert"/>
</dbReference>
<keyword evidence="3 5" id="KW-0547">Nucleotide-binding</keyword>
<dbReference type="Gene3D" id="3.65.10.20">
    <property type="entry name" value="RNA 3'-terminal phosphate cyclase domain"/>
    <property type="match status" value="1"/>
</dbReference>
<comment type="function">
    <text evidence="5">Catalyzes the conversion of 3'-phosphate to a 2',3'-cyclic phosphodiester at the end of RNA. The mechanism of action of the enzyme occurs in 3 steps: (A) adenylation of the enzyme by ATP; (B) transfer of adenylate to an RNA-N3'P to produce RNA-N3'PP5'A; (C) and attack of the adjacent 2'-hydroxyl on the 3'-phosphorus in the diester linkage to produce the cyclic end product. The biological role of this enzyme is unknown but it is likely to function in some aspects of cellular RNA processing.</text>
</comment>
<keyword evidence="5" id="KW-0067">ATP-binding</keyword>
<dbReference type="InterPro" id="IPR020719">
    <property type="entry name" value="RNA3'_term_phos_cycl-like_CS"/>
</dbReference>
<evidence type="ECO:0000256" key="5">
    <source>
        <dbReference type="HAMAP-Rule" id="MF_00200"/>
    </source>
</evidence>
<comment type="subcellular location">
    <subcellularLocation>
        <location evidence="5">Cytoplasm</location>
    </subcellularLocation>
</comment>
<proteinExistence type="inferred from homology"/>